<dbReference type="Proteomes" id="UP000294558">
    <property type="component" value="Unassembled WGS sequence"/>
</dbReference>
<dbReference type="InterPro" id="IPR029068">
    <property type="entry name" value="Glyas_Bleomycin-R_OHBP_Dase"/>
</dbReference>
<dbReference type="Pfam" id="PF00903">
    <property type="entry name" value="Glyoxalase"/>
    <property type="match status" value="1"/>
</dbReference>
<reference evidence="2 3" key="1">
    <citation type="submission" date="2019-03" db="EMBL/GenBank/DDBJ databases">
        <title>Sequencing the genomes of 1000 actinobacteria strains.</title>
        <authorList>
            <person name="Klenk H.-P."/>
        </authorList>
    </citation>
    <scope>NUCLEOTIDE SEQUENCE [LARGE SCALE GENOMIC DNA]</scope>
    <source>
        <strain evidence="2 3">DSM 18936</strain>
    </source>
</reference>
<feature type="domain" description="VOC" evidence="1">
    <location>
        <begin position="6"/>
        <end position="128"/>
    </location>
</feature>
<comment type="caution">
    <text evidence="2">The sequence shown here is derived from an EMBL/GenBank/DDBJ whole genome shotgun (WGS) entry which is preliminary data.</text>
</comment>
<protein>
    <recommendedName>
        <fullName evidence="1">VOC domain-containing protein</fullName>
    </recommendedName>
</protein>
<dbReference type="EMBL" id="SOAU01000001">
    <property type="protein sequence ID" value="TDT17172.1"/>
    <property type="molecule type" value="Genomic_DNA"/>
</dbReference>
<dbReference type="PANTHER" id="PTHR36503:SF1">
    <property type="entry name" value="BLR2520 PROTEIN"/>
    <property type="match status" value="1"/>
</dbReference>
<dbReference type="Gene3D" id="3.10.180.10">
    <property type="entry name" value="2,3-Dihydroxybiphenyl 1,2-Dioxygenase, domain 1"/>
    <property type="match status" value="1"/>
</dbReference>
<dbReference type="SUPFAM" id="SSF54593">
    <property type="entry name" value="Glyoxalase/Bleomycin resistance protein/Dihydroxybiphenyl dioxygenase"/>
    <property type="match status" value="1"/>
</dbReference>
<accession>A0A4R7I0V8</accession>
<dbReference type="PANTHER" id="PTHR36503">
    <property type="entry name" value="BLR2520 PROTEIN"/>
    <property type="match status" value="1"/>
</dbReference>
<evidence type="ECO:0000313" key="3">
    <source>
        <dbReference type="Proteomes" id="UP000294558"/>
    </source>
</evidence>
<dbReference type="OrthoDB" id="9798430at2"/>
<dbReference type="CDD" id="cd07251">
    <property type="entry name" value="VOC_like"/>
    <property type="match status" value="1"/>
</dbReference>
<keyword evidence="3" id="KW-1185">Reference proteome</keyword>
<dbReference type="InterPro" id="IPR004360">
    <property type="entry name" value="Glyas_Fos-R_dOase_dom"/>
</dbReference>
<proteinExistence type="predicted"/>
<evidence type="ECO:0000259" key="1">
    <source>
        <dbReference type="PROSITE" id="PS51819"/>
    </source>
</evidence>
<name>A0A4R7I0V8_9ACTN</name>
<evidence type="ECO:0000313" key="2">
    <source>
        <dbReference type="EMBL" id="TDT17172.1"/>
    </source>
</evidence>
<sequence>MAVPQRLTMVTLGVADLARSTAFYESLGWTRSSASQDTVTFFSMQGSALGLFGRDALADDAGVDSQGSGFRAVTVALNCDSRDEVDAVFAEWVAAGAEPVKQPEPVFWGGYSSYVADPDGHLWEIAHNPYAPNDESGRMPLPD</sequence>
<dbReference type="PROSITE" id="PS51819">
    <property type="entry name" value="VOC"/>
    <property type="match status" value="1"/>
</dbReference>
<dbReference type="RefSeq" id="WP_133869475.1">
    <property type="nucleotide sequence ID" value="NZ_JAVJPS010000024.1"/>
</dbReference>
<dbReference type="AlphaFoldDB" id="A0A4R7I0V8"/>
<gene>
    <name evidence="2" type="ORF">BDK89_2777</name>
</gene>
<dbReference type="InterPro" id="IPR037523">
    <property type="entry name" value="VOC_core"/>
</dbReference>
<organism evidence="2 3">
    <name type="scientific">Ilumatobacter fluminis</name>
    <dbReference type="NCBI Taxonomy" id="467091"/>
    <lineage>
        <taxon>Bacteria</taxon>
        <taxon>Bacillati</taxon>
        <taxon>Actinomycetota</taxon>
        <taxon>Acidimicrobiia</taxon>
        <taxon>Acidimicrobiales</taxon>
        <taxon>Ilumatobacteraceae</taxon>
        <taxon>Ilumatobacter</taxon>
    </lineage>
</organism>